<accession>A0A2D0KUA8</accession>
<protein>
    <recommendedName>
        <fullName evidence="1">DUF4123 domain-containing protein</fullName>
    </recommendedName>
</protein>
<dbReference type="Proteomes" id="UP000222366">
    <property type="component" value="Unassembled WGS sequence"/>
</dbReference>
<gene>
    <name evidence="2" type="ORF">Xsto_00600</name>
</gene>
<organism evidence="2 3">
    <name type="scientific">Xenorhabdus stockiae</name>
    <dbReference type="NCBI Taxonomy" id="351614"/>
    <lineage>
        <taxon>Bacteria</taxon>
        <taxon>Pseudomonadati</taxon>
        <taxon>Pseudomonadota</taxon>
        <taxon>Gammaproteobacteria</taxon>
        <taxon>Enterobacterales</taxon>
        <taxon>Morganellaceae</taxon>
        <taxon>Xenorhabdus</taxon>
    </lineage>
</organism>
<keyword evidence="3" id="KW-1185">Reference proteome</keyword>
<dbReference type="Pfam" id="PF13503">
    <property type="entry name" value="DUF4123"/>
    <property type="match status" value="1"/>
</dbReference>
<evidence type="ECO:0000313" key="3">
    <source>
        <dbReference type="Proteomes" id="UP000222366"/>
    </source>
</evidence>
<dbReference type="RefSeq" id="WP_099124058.1">
    <property type="nucleotide sequence ID" value="NZ_CAWNRH010000126.1"/>
</dbReference>
<reference evidence="2 3" key="1">
    <citation type="journal article" date="2017" name="Nat. Microbiol.">
        <title>Natural product diversity associated with the nematode symbionts Photorhabdus and Xenorhabdus.</title>
        <authorList>
            <person name="Tobias N.J."/>
            <person name="Wolff H."/>
            <person name="Djahanschiri B."/>
            <person name="Grundmann F."/>
            <person name="Kronenwerth M."/>
            <person name="Shi Y.M."/>
            <person name="Simonyi S."/>
            <person name="Grun P."/>
            <person name="Shapiro-Ilan D."/>
            <person name="Pidot S.J."/>
            <person name="Stinear T.P."/>
            <person name="Ebersberger I."/>
            <person name="Bode H.B."/>
        </authorList>
    </citation>
    <scope>NUCLEOTIDE SEQUENCE [LARGE SCALE GENOMIC DNA]</scope>
    <source>
        <strain evidence="2 3">DSM 17904</strain>
    </source>
</reference>
<proteinExistence type="predicted"/>
<name>A0A2D0KUA8_9GAMM</name>
<comment type="caution">
    <text evidence="2">The sequence shown here is derived from an EMBL/GenBank/DDBJ whole genome shotgun (WGS) entry which is preliminary data.</text>
</comment>
<dbReference type="EMBL" id="NJAJ01000005">
    <property type="protein sequence ID" value="PHM66948.1"/>
    <property type="molecule type" value="Genomic_DNA"/>
</dbReference>
<sequence length="281" mass="33272">MYATYLPESLPLENHRYALIDRALFPELDDELPVIEVVSPLLAPQAELYPWLISMHELSSTQWVNLFSAINKSIEEQRQPMVSLFFDSELPPEEMKKRLVHGLYIQDKSRKGFILRYYDPRVLFNLSWIWDINTFRQQLSVDAIKHWTFYLAGKWHTLSFSQEEPYQILPAHIQISRIHRIGMINQVLAKMPPISDVKERKKISVEIEELFQVANERFKLTHRNDLVAFAFYGVTVSLSFYEHKYFKALLIDSAEYEEYFSRVMLNVNDPKLKEVKENLLK</sequence>
<evidence type="ECO:0000313" key="2">
    <source>
        <dbReference type="EMBL" id="PHM66948.1"/>
    </source>
</evidence>
<feature type="domain" description="DUF4123" evidence="1">
    <location>
        <begin position="17"/>
        <end position="126"/>
    </location>
</feature>
<dbReference type="InterPro" id="IPR025391">
    <property type="entry name" value="DUF4123"/>
</dbReference>
<dbReference type="AlphaFoldDB" id="A0A2D0KUA8"/>
<evidence type="ECO:0000259" key="1">
    <source>
        <dbReference type="Pfam" id="PF13503"/>
    </source>
</evidence>